<evidence type="ECO:0008006" key="4">
    <source>
        <dbReference type="Google" id="ProtNLM"/>
    </source>
</evidence>
<gene>
    <name evidence="2" type="ORF">TEA_015205</name>
</gene>
<feature type="region of interest" description="Disordered" evidence="1">
    <location>
        <begin position="133"/>
        <end position="171"/>
    </location>
</feature>
<organism evidence="2 3">
    <name type="scientific">Camellia sinensis var. sinensis</name>
    <name type="common">China tea</name>
    <dbReference type="NCBI Taxonomy" id="542762"/>
    <lineage>
        <taxon>Eukaryota</taxon>
        <taxon>Viridiplantae</taxon>
        <taxon>Streptophyta</taxon>
        <taxon>Embryophyta</taxon>
        <taxon>Tracheophyta</taxon>
        <taxon>Spermatophyta</taxon>
        <taxon>Magnoliopsida</taxon>
        <taxon>eudicotyledons</taxon>
        <taxon>Gunneridae</taxon>
        <taxon>Pentapetalae</taxon>
        <taxon>asterids</taxon>
        <taxon>Ericales</taxon>
        <taxon>Theaceae</taxon>
        <taxon>Camellia</taxon>
    </lineage>
</organism>
<evidence type="ECO:0000313" key="3">
    <source>
        <dbReference type="Proteomes" id="UP000306102"/>
    </source>
</evidence>
<dbReference type="EMBL" id="SDRB02011792">
    <property type="protein sequence ID" value="THG00141.1"/>
    <property type="molecule type" value="Genomic_DNA"/>
</dbReference>
<dbReference type="AlphaFoldDB" id="A0A4S4DC23"/>
<protein>
    <recommendedName>
        <fullName evidence="4">Aminotransferase-like plant mobile domain-containing protein</fullName>
    </recommendedName>
</protein>
<comment type="caution">
    <text evidence="2">The sequence shown here is derived from an EMBL/GenBank/DDBJ whole genome shotgun (WGS) entry which is preliminary data.</text>
</comment>
<dbReference type="Proteomes" id="UP000306102">
    <property type="component" value="Unassembled WGS sequence"/>
</dbReference>
<accession>A0A4S4DC23</accession>
<name>A0A4S4DC23_CAMSN</name>
<evidence type="ECO:0000256" key="1">
    <source>
        <dbReference type="SAM" id="MobiDB-lite"/>
    </source>
</evidence>
<evidence type="ECO:0000313" key="2">
    <source>
        <dbReference type="EMBL" id="THG00141.1"/>
    </source>
</evidence>
<keyword evidence="3" id="KW-1185">Reference proteome</keyword>
<proteinExistence type="predicted"/>
<reference evidence="2 3" key="1">
    <citation type="journal article" date="2018" name="Proc. Natl. Acad. Sci. U.S.A.">
        <title>Draft genome sequence of Camellia sinensis var. sinensis provides insights into the evolution of the tea genome and tea quality.</title>
        <authorList>
            <person name="Wei C."/>
            <person name="Yang H."/>
            <person name="Wang S."/>
            <person name="Zhao J."/>
            <person name="Liu C."/>
            <person name="Gao L."/>
            <person name="Xia E."/>
            <person name="Lu Y."/>
            <person name="Tai Y."/>
            <person name="She G."/>
            <person name="Sun J."/>
            <person name="Cao H."/>
            <person name="Tong W."/>
            <person name="Gao Q."/>
            <person name="Li Y."/>
            <person name="Deng W."/>
            <person name="Jiang X."/>
            <person name="Wang W."/>
            <person name="Chen Q."/>
            <person name="Zhang S."/>
            <person name="Li H."/>
            <person name="Wu J."/>
            <person name="Wang P."/>
            <person name="Li P."/>
            <person name="Shi C."/>
            <person name="Zheng F."/>
            <person name="Jian J."/>
            <person name="Huang B."/>
            <person name="Shan D."/>
            <person name="Shi M."/>
            <person name="Fang C."/>
            <person name="Yue Y."/>
            <person name="Li F."/>
            <person name="Li D."/>
            <person name="Wei S."/>
            <person name="Han B."/>
            <person name="Jiang C."/>
            <person name="Yin Y."/>
            <person name="Xia T."/>
            <person name="Zhang Z."/>
            <person name="Bennetzen J.L."/>
            <person name="Zhao S."/>
            <person name="Wan X."/>
        </authorList>
    </citation>
    <scope>NUCLEOTIDE SEQUENCE [LARGE SCALE GENOMIC DNA]</scope>
    <source>
        <strain evidence="3">cv. Shuchazao</strain>
        <tissue evidence="2">Leaf</tissue>
    </source>
</reference>
<sequence length="171" mass="19473">MEYTIQLPNVHRWTPRQEATSTVTWDPYRDCRQHHPCHEITFYSDYLKCLDVVEPYHLERVLRQFGGVQTIPPAPLDLVCWYTNITHLYIQNPTHRSGFDLRAQDSPSDVQDVECIDHALRIAHPIIEAGHDASVHEPDSGEGATQGPPQRLIAGSKLSASRTSIRLDSHD</sequence>